<evidence type="ECO:0000256" key="7">
    <source>
        <dbReference type="ARBA" id="ARBA00022676"/>
    </source>
</evidence>
<evidence type="ECO:0000256" key="4">
    <source>
        <dbReference type="ARBA" id="ARBA00011011"/>
    </source>
</evidence>
<feature type="disulfide bond" evidence="25">
    <location>
        <begin position="308"/>
        <end position="311"/>
    </location>
</feature>
<feature type="binding site" evidence="24">
    <location>
        <position position="399"/>
    </location>
    <ligand>
        <name>Mn(2+)</name>
        <dbReference type="ChEBI" id="CHEBI:29035"/>
    </ligand>
</feature>
<comment type="catalytic activity">
    <reaction evidence="22">
        <text>an N(4)-{beta-D-GlcNAc-(1-&gt;2)-alpha-D-Man-(1-&gt;3)-[alpha-D-Man-(1-&gt;6)]-beta-D-Man-(1-&gt;4)-beta-D-GlcNAc-(1-&gt;4)-beta-D-GlcNAc}-L-asparaginyl-[protein] + UDP-N-acetyl-alpha-D-glucosamine = N(4)-{beta-D-GlcNAc-(1-&gt;2)-alpha-D-Man-(1-&gt;3)-[beta-D-GlcNAc-(1-&gt;2)-alpha-D-Man-(1-&gt;6)]-beta-D-Man-(1-&gt;4)-beta-D-GlcNAc-(1-&gt;4)-beta-D-GlcNAc}-L-asparaginyl-[protein] + UDP + H(+)</text>
        <dbReference type="Rhea" id="RHEA:12941"/>
        <dbReference type="Rhea" id="RHEA-COMP:13526"/>
        <dbReference type="Rhea" id="RHEA-COMP:14369"/>
        <dbReference type="ChEBI" id="CHEBI:15378"/>
        <dbReference type="ChEBI" id="CHEBI:57705"/>
        <dbReference type="ChEBI" id="CHEBI:58223"/>
        <dbReference type="ChEBI" id="CHEBI:60615"/>
        <dbReference type="ChEBI" id="CHEBI:60651"/>
        <dbReference type="EC" id="2.4.1.143"/>
    </reaction>
</comment>
<evidence type="ECO:0000256" key="18">
    <source>
        <dbReference type="ARBA" id="ARBA00029663"/>
    </source>
</evidence>
<keyword evidence="11" id="KW-0735">Signal-anchor</keyword>
<feature type="binding site" evidence="23">
    <location>
        <begin position="254"/>
        <end position="258"/>
    </location>
    <ligand>
        <name>substrate</name>
    </ligand>
</feature>
<dbReference type="OrthoDB" id="6019616at2759"/>
<evidence type="ECO:0000256" key="12">
    <source>
        <dbReference type="ARBA" id="ARBA00022989"/>
    </source>
</evidence>
<name>A0A8S4NSQ9_OWEFU</name>
<keyword evidence="12 26" id="KW-1133">Transmembrane helix</keyword>
<sequence>MMRFAPAKVLKSILSGGIVVLLIVNIQLLYWSGSGPRNGRLRDTDGYNEAKSQMDILISTSTKRQVQFNKRPKSEVPMESNPLNHILDDLDHIDMTHLLNHLQGQILDTSDKEALQRTITLINRNQTILNAEKFHFQISKETVVIVVQVHNRLEYLLHLLNSLRNVPNVHRVLLVISHDYYSNEVNAIVHSINFCPVIQIFLPYTIQLYSNSFPGDDPNDCPRDIKKEEALKRKCNNAEYPDKYGHYRESKYCQIKHHWIWKAKYVFEDLRVTRNHSGLVLFLEEDHMVVDDLLVVMKQLQDMRIKRCPDCDILTLGNYDKNINYAASSARVETSLWVSSKHNMGMALTKNVWNKISSCAKDFCEFDDYNWDWTLQYVGMKCMPSPLKVLYVKSPRVYHIGECGTHAKHKICNPRDRVNQINTLLKNNEQFLFPDTLTFSLSPVPKIRLPKPNGGWGDKRDRDLCRDIIAGFKPNFTRQKIH</sequence>
<feature type="binding site" evidence="24">
    <location>
        <position position="286"/>
    </location>
    <ligand>
        <name>Mn(2+)</name>
        <dbReference type="ChEBI" id="CHEBI:29035"/>
    </ligand>
</feature>
<evidence type="ECO:0000256" key="3">
    <source>
        <dbReference type="ARBA" id="ARBA00004922"/>
    </source>
</evidence>
<feature type="disulfide bond" evidence="25">
    <location>
        <begin position="359"/>
        <end position="382"/>
    </location>
</feature>
<evidence type="ECO:0000256" key="13">
    <source>
        <dbReference type="ARBA" id="ARBA00023034"/>
    </source>
</evidence>
<evidence type="ECO:0000256" key="16">
    <source>
        <dbReference type="ARBA" id="ARBA00023180"/>
    </source>
</evidence>
<feature type="disulfide bond" evidence="25">
    <location>
        <begin position="221"/>
        <end position="235"/>
    </location>
</feature>
<dbReference type="Proteomes" id="UP000749559">
    <property type="component" value="Unassembled WGS sequence"/>
</dbReference>
<keyword evidence="14 26" id="KW-0472">Membrane</keyword>
<feature type="disulfide bond" evidence="25">
    <location>
        <begin position="364"/>
        <end position="465"/>
    </location>
</feature>
<evidence type="ECO:0000313" key="28">
    <source>
        <dbReference type="Proteomes" id="UP000749559"/>
    </source>
</evidence>
<evidence type="ECO:0000256" key="5">
    <source>
        <dbReference type="ARBA" id="ARBA00012613"/>
    </source>
</evidence>
<evidence type="ECO:0000256" key="2">
    <source>
        <dbReference type="ARBA" id="ARBA00004323"/>
    </source>
</evidence>
<feature type="transmembrane region" description="Helical" evidence="26">
    <location>
        <begin position="12"/>
        <end position="31"/>
    </location>
</feature>
<evidence type="ECO:0000256" key="19">
    <source>
        <dbReference type="ARBA" id="ARBA00031203"/>
    </source>
</evidence>
<evidence type="ECO:0000256" key="6">
    <source>
        <dbReference type="ARBA" id="ARBA00014817"/>
    </source>
</evidence>
<keyword evidence="15 25" id="KW-1015">Disulfide bond</keyword>
<keyword evidence="10 24" id="KW-0479">Metal-binding</keyword>
<organism evidence="27 28">
    <name type="scientific">Owenia fusiformis</name>
    <name type="common">Polychaete worm</name>
    <dbReference type="NCBI Taxonomy" id="6347"/>
    <lineage>
        <taxon>Eukaryota</taxon>
        <taxon>Metazoa</taxon>
        <taxon>Spiralia</taxon>
        <taxon>Lophotrochozoa</taxon>
        <taxon>Annelida</taxon>
        <taxon>Polychaeta</taxon>
        <taxon>Sedentaria</taxon>
        <taxon>Canalipalpata</taxon>
        <taxon>Sabellida</taxon>
        <taxon>Oweniida</taxon>
        <taxon>Oweniidae</taxon>
        <taxon>Owenia</taxon>
    </lineage>
</organism>
<dbReference type="GO" id="GO:0009312">
    <property type="term" value="P:oligosaccharide biosynthetic process"/>
    <property type="evidence" value="ECO:0007669"/>
    <property type="project" value="InterPro"/>
</dbReference>
<evidence type="ECO:0000256" key="17">
    <source>
        <dbReference type="ARBA" id="ARBA00023211"/>
    </source>
</evidence>
<keyword evidence="9 26" id="KW-0812">Transmembrane</keyword>
<evidence type="ECO:0000256" key="1">
    <source>
        <dbReference type="ARBA" id="ARBA00001936"/>
    </source>
</evidence>
<dbReference type="EMBL" id="CAIIXF020000005">
    <property type="protein sequence ID" value="CAH1783091.1"/>
    <property type="molecule type" value="Genomic_DNA"/>
</dbReference>
<dbReference type="PANTHER" id="PTHR12871">
    <property type="entry name" value="BETA-1,2-N-ACETYLGLUCOSAMINYLTRANSFERASE II"/>
    <property type="match status" value="1"/>
</dbReference>
<protein>
    <recommendedName>
        <fullName evidence="6">Alpha-1,6-mannosyl-glycoprotein 2-beta-N-acetylglucosaminyltransferase</fullName>
        <ecNumber evidence="5">2.4.1.143</ecNumber>
    </recommendedName>
    <alternativeName>
        <fullName evidence="21">Beta-1,2-N-acetylglucosaminyltransferase II</fullName>
    </alternativeName>
    <alternativeName>
        <fullName evidence="20">GlcNAc-T II</fullName>
    </alternativeName>
    <alternativeName>
        <fullName evidence="19">Mannoside acetylglucosaminyltransferase 2</fullName>
    </alternativeName>
    <alternativeName>
        <fullName evidence="18">N-glycosyl-oligosaccharide-glycoprotein N-acetylglucosaminyltransferase II</fullName>
    </alternativeName>
</protein>
<dbReference type="InterPro" id="IPR007754">
    <property type="entry name" value="GlcNAc_II"/>
</dbReference>
<keyword evidence="8" id="KW-0808">Transferase</keyword>
<evidence type="ECO:0000256" key="9">
    <source>
        <dbReference type="ARBA" id="ARBA00022692"/>
    </source>
</evidence>
<evidence type="ECO:0000256" key="24">
    <source>
        <dbReference type="PIRSR" id="PIRSR607754-2"/>
    </source>
</evidence>
<evidence type="ECO:0000256" key="11">
    <source>
        <dbReference type="ARBA" id="ARBA00022968"/>
    </source>
</evidence>
<dbReference type="GO" id="GO:0005795">
    <property type="term" value="C:Golgi stack"/>
    <property type="evidence" value="ECO:0007669"/>
    <property type="project" value="InterPro"/>
</dbReference>
<evidence type="ECO:0000256" key="25">
    <source>
        <dbReference type="PIRSR" id="PIRSR607754-3"/>
    </source>
</evidence>
<keyword evidence="16" id="KW-0325">Glycoprotein</keyword>
<evidence type="ECO:0000256" key="22">
    <source>
        <dbReference type="ARBA" id="ARBA00093257"/>
    </source>
</evidence>
<evidence type="ECO:0000256" key="21">
    <source>
        <dbReference type="ARBA" id="ARBA00032915"/>
    </source>
</evidence>
<keyword evidence="28" id="KW-1185">Reference proteome</keyword>
<keyword evidence="7" id="KW-0328">Glycosyltransferase</keyword>
<gene>
    <name evidence="27" type="ORF">OFUS_LOCUS9461</name>
</gene>
<dbReference type="GO" id="GO:0046872">
    <property type="term" value="F:metal ion binding"/>
    <property type="evidence" value="ECO:0007669"/>
    <property type="project" value="UniProtKB-KW"/>
</dbReference>
<evidence type="ECO:0000256" key="14">
    <source>
        <dbReference type="ARBA" id="ARBA00023136"/>
    </source>
</evidence>
<feature type="binding site" evidence="23">
    <location>
        <begin position="148"/>
        <end position="152"/>
    </location>
    <ligand>
        <name>substrate</name>
    </ligand>
</feature>
<comment type="caution">
    <text evidence="27">The sequence shown here is derived from an EMBL/GenBank/DDBJ whole genome shotgun (WGS) entry which is preliminary data.</text>
</comment>
<proteinExistence type="inferred from homology"/>
<dbReference type="GO" id="GO:0000139">
    <property type="term" value="C:Golgi membrane"/>
    <property type="evidence" value="ECO:0007669"/>
    <property type="project" value="UniProtKB-SubCell"/>
</dbReference>
<dbReference type="AlphaFoldDB" id="A0A8S4NSQ9"/>
<evidence type="ECO:0000256" key="23">
    <source>
        <dbReference type="PIRSR" id="PIRSR607754-1"/>
    </source>
</evidence>
<dbReference type="EC" id="2.4.1.143" evidence="5"/>
<dbReference type="InterPro" id="IPR029044">
    <property type="entry name" value="Nucleotide-diphossugar_trans"/>
</dbReference>
<reference evidence="27" key="1">
    <citation type="submission" date="2022-03" db="EMBL/GenBank/DDBJ databases">
        <authorList>
            <person name="Martin C."/>
        </authorList>
    </citation>
    <scope>NUCLEOTIDE SEQUENCE</scope>
</reference>
<evidence type="ECO:0000256" key="10">
    <source>
        <dbReference type="ARBA" id="ARBA00022723"/>
    </source>
</evidence>
<dbReference type="SUPFAM" id="SSF53448">
    <property type="entry name" value="Nucleotide-diphospho-sugar transferases"/>
    <property type="match status" value="1"/>
</dbReference>
<dbReference type="GO" id="GO:0006487">
    <property type="term" value="P:protein N-linked glycosylation"/>
    <property type="evidence" value="ECO:0007669"/>
    <property type="project" value="TreeGrafter"/>
</dbReference>
<accession>A0A8S4NSQ9</accession>
<evidence type="ECO:0000256" key="15">
    <source>
        <dbReference type="ARBA" id="ARBA00023157"/>
    </source>
</evidence>
<keyword evidence="13" id="KW-0333">Golgi apparatus</keyword>
<keyword evidence="17 24" id="KW-0464">Manganese</keyword>
<comment type="similarity">
    <text evidence="4">Belongs to the glycosyltransferase 16 (GT16) protein family.</text>
</comment>
<evidence type="ECO:0000256" key="8">
    <source>
        <dbReference type="ARBA" id="ARBA00022679"/>
    </source>
</evidence>
<dbReference type="PANTHER" id="PTHR12871:SF0">
    <property type="entry name" value="ALPHA-1,6-MANNOSYL-GLYCOPROTEIN 2-BETA-N-ACETYLGLUCOSAMINYLTRANSFERASE"/>
    <property type="match status" value="1"/>
</dbReference>
<feature type="binding site" evidence="23">
    <location>
        <position position="179"/>
    </location>
    <ligand>
        <name>substrate</name>
    </ligand>
</feature>
<feature type="disulfide bond" evidence="25">
    <location>
        <begin position="403"/>
        <end position="412"/>
    </location>
</feature>
<evidence type="ECO:0000256" key="26">
    <source>
        <dbReference type="SAM" id="Phobius"/>
    </source>
</evidence>
<evidence type="ECO:0000256" key="20">
    <source>
        <dbReference type="ARBA" id="ARBA00032552"/>
    </source>
</evidence>
<dbReference type="Gene3D" id="3.90.550.10">
    <property type="entry name" value="Spore Coat Polysaccharide Biosynthesis Protein SpsA, Chain A"/>
    <property type="match status" value="1"/>
</dbReference>
<comment type="pathway">
    <text evidence="3">Protein modification; protein glycosylation.</text>
</comment>
<comment type="subcellular location">
    <subcellularLocation>
        <location evidence="2">Golgi apparatus membrane</location>
        <topology evidence="2">Single-pass type II membrane protein</topology>
    </subcellularLocation>
</comment>
<evidence type="ECO:0000313" key="27">
    <source>
        <dbReference type="EMBL" id="CAH1783091.1"/>
    </source>
</evidence>
<dbReference type="Pfam" id="PF05060">
    <property type="entry name" value="MGAT2"/>
    <property type="match status" value="1"/>
</dbReference>
<comment type="cofactor">
    <cofactor evidence="1 24">
        <name>Mn(2+)</name>
        <dbReference type="ChEBI" id="CHEBI:29035"/>
    </cofactor>
</comment>
<dbReference type="GO" id="GO:0008455">
    <property type="term" value="F:alpha-1,6-mannosylglycoprotein 2-beta-N-acetylglucosaminyltransferase activity"/>
    <property type="evidence" value="ECO:0007669"/>
    <property type="project" value="UniProtKB-EC"/>
</dbReference>